<organism evidence="5 6">
    <name type="scientific">Mesorhizobium australicum</name>
    <dbReference type="NCBI Taxonomy" id="536018"/>
    <lineage>
        <taxon>Bacteria</taxon>
        <taxon>Pseudomonadati</taxon>
        <taxon>Pseudomonadota</taxon>
        <taxon>Alphaproteobacteria</taxon>
        <taxon>Hyphomicrobiales</taxon>
        <taxon>Phyllobacteriaceae</taxon>
        <taxon>Mesorhizobium</taxon>
    </lineage>
</organism>
<dbReference type="OrthoDB" id="9782889at2"/>
<name>A0A1X7PXJ8_9HYPH</name>
<dbReference type="GO" id="GO:0009116">
    <property type="term" value="P:nucleoside metabolic process"/>
    <property type="evidence" value="ECO:0007669"/>
    <property type="project" value="InterPro"/>
</dbReference>
<dbReference type="AlphaFoldDB" id="A0A1X7PXJ8"/>
<evidence type="ECO:0000259" key="4">
    <source>
        <dbReference type="Pfam" id="PF01048"/>
    </source>
</evidence>
<dbReference type="GO" id="GO:0004850">
    <property type="term" value="F:uridine phosphorylase activity"/>
    <property type="evidence" value="ECO:0007669"/>
    <property type="project" value="UniProtKB-EC"/>
</dbReference>
<evidence type="ECO:0000256" key="1">
    <source>
        <dbReference type="ARBA" id="ARBA00011888"/>
    </source>
</evidence>
<sequence>MNNRSAAWPWRGDTPPHLPRPTLMPTAFLLPGDPARVDFAASVLRDFVVVGQNREFRLGCGYFGEALIGVCSTGVGGASAEIATVELAAMGATILIRTGGCGALADDLSLGDFLIVQEAVRNSGVAAVYQPDPAIAVGADASVSSALLDACRSLRLAARPGKCLTADGYYRAQGRPNTADGQGDAGLLDRFAAAGADAVEMEAEVILAVASACNVRAGAVLAVHAHRRSDGWLEDYEATQRNLLRIGAQAAATMIETFKTQ</sequence>
<dbReference type="EC" id="2.4.2.3" evidence="1"/>
<dbReference type="SUPFAM" id="SSF53167">
    <property type="entry name" value="Purine and uridine phosphorylases"/>
    <property type="match status" value="1"/>
</dbReference>
<dbReference type="InterPro" id="IPR035994">
    <property type="entry name" value="Nucleoside_phosphorylase_sf"/>
</dbReference>
<dbReference type="Proteomes" id="UP000193083">
    <property type="component" value="Unassembled WGS sequence"/>
</dbReference>
<evidence type="ECO:0000256" key="3">
    <source>
        <dbReference type="ARBA" id="ARBA00048447"/>
    </source>
</evidence>
<keyword evidence="6" id="KW-1185">Reference proteome</keyword>
<protein>
    <recommendedName>
        <fullName evidence="2">Uridine phosphorylase</fullName>
        <ecNumber evidence="1">2.4.2.3</ecNumber>
    </recommendedName>
</protein>
<dbReference type="CDD" id="cd17767">
    <property type="entry name" value="UP_EcUdp-like"/>
    <property type="match status" value="1"/>
</dbReference>
<accession>A0A1X7PXJ8</accession>
<dbReference type="EMBL" id="FXBL01000004">
    <property type="protein sequence ID" value="SMH56501.1"/>
    <property type="molecule type" value="Genomic_DNA"/>
</dbReference>
<dbReference type="Gene3D" id="3.40.50.1580">
    <property type="entry name" value="Nucleoside phosphorylase domain"/>
    <property type="match status" value="1"/>
</dbReference>
<evidence type="ECO:0000256" key="2">
    <source>
        <dbReference type="ARBA" id="ARBA00021980"/>
    </source>
</evidence>
<reference evidence="6" key="1">
    <citation type="submission" date="2017-04" db="EMBL/GenBank/DDBJ databases">
        <authorList>
            <person name="Varghese N."/>
            <person name="Submissions S."/>
        </authorList>
    </citation>
    <scope>NUCLEOTIDE SEQUENCE [LARGE SCALE GENOMIC DNA]</scope>
    <source>
        <strain evidence="6">B5P</strain>
    </source>
</reference>
<dbReference type="InterPro" id="IPR000845">
    <property type="entry name" value="Nucleoside_phosphorylase_d"/>
</dbReference>
<proteinExistence type="predicted"/>
<gene>
    <name evidence="5" type="ORF">SAMN02982922_5565</name>
</gene>
<dbReference type="PANTHER" id="PTHR43691">
    <property type="entry name" value="URIDINE PHOSPHORYLASE"/>
    <property type="match status" value="1"/>
</dbReference>
<feature type="domain" description="Nucleoside phosphorylase" evidence="4">
    <location>
        <begin position="29"/>
        <end position="248"/>
    </location>
</feature>
<evidence type="ECO:0000313" key="6">
    <source>
        <dbReference type="Proteomes" id="UP000193083"/>
    </source>
</evidence>
<dbReference type="GO" id="GO:0005829">
    <property type="term" value="C:cytosol"/>
    <property type="evidence" value="ECO:0007669"/>
    <property type="project" value="TreeGrafter"/>
</dbReference>
<comment type="catalytic activity">
    <reaction evidence="3">
        <text>uridine + phosphate = alpha-D-ribose 1-phosphate + uracil</text>
        <dbReference type="Rhea" id="RHEA:24388"/>
        <dbReference type="ChEBI" id="CHEBI:16704"/>
        <dbReference type="ChEBI" id="CHEBI:17568"/>
        <dbReference type="ChEBI" id="CHEBI:43474"/>
        <dbReference type="ChEBI" id="CHEBI:57720"/>
        <dbReference type="EC" id="2.4.2.3"/>
    </reaction>
</comment>
<dbReference type="Pfam" id="PF01048">
    <property type="entry name" value="PNP_UDP_1"/>
    <property type="match status" value="1"/>
</dbReference>
<evidence type="ECO:0000313" key="5">
    <source>
        <dbReference type="EMBL" id="SMH56501.1"/>
    </source>
</evidence>
<dbReference type="PANTHER" id="PTHR43691:SF11">
    <property type="entry name" value="FI09636P-RELATED"/>
    <property type="match status" value="1"/>
</dbReference>